<dbReference type="InterPro" id="IPR012938">
    <property type="entry name" value="Glc/Sorbosone_DH"/>
</dbReference>
<protein>
    <submittedName>
        <fullName evidence="2">PQQ-dependent sugar dehydrogenase</fullName>
    </submittedName>
</protein>
<gene>
    <name evidence="2" type="ORF">GXX24_04345</name>
</gene>
<reference evidence="2 3" key="1">
    <citation type="journal article" date="2020" name="Biotechnol. Biofuels">
        <title>New insights from the biogas microbiome by comprehensive genome-resolved metagenomics of nearly 1600 species originating from multiple anaerobic digesters.</title>
        <authorList>
            <person name="Campanaro S."/>
            <person name="Treu L."/>
            <person name="Rodriguez-R L.M."/>
            <person name="Kovalovszki A."/>
            <person name="Ziels R.M."/>
            <person name="Maus I."/>
            <person name="Zhu X."/>
            <person name="Kougias P.G."/>
            <person name="Basile A."/>
            <person name="Luo G."/>
            <person name="Schluter A."/>
            <person name="Konstantinidis K.T."/>
            <person name="Angelidaki I."/>
        </authorList>
    </citation>
    <scope>NUCLEOTIDE SEQUENCE [LARGE SCALE GENOMIC DNA]</scope>
    <source>
        <strain evidence="2">AS04akNAM_125</strain>
    </source>
</reference>
<dbReference type="Gene3D" id="2.120.10.30">
    <property type="entry name" value="TolB, C-terminal domain"/>
    <property type="match status" value="1"/>
</dbReference>
<dbReference type="Proteomes" id="UP000580830">
    <property type="component" value="Unassembled WGS sequence"/>
</dbReference>
<dbReference type="AlphaFoldDB" id="A0A832QX13"/>
<dbReference type="EMBL" id="DULP01000069">
    <property type="protein sequence ID" value="HHW33360.1"/>
    <property type="molecule type" value="Genomic_DNA"/>
</dbReference>
<proteinExistence type="predicted"/>
<name>A0A832QX13_9RHOB</name>
<dbReference type="InterPro" id="IPR011042">
    <property type="entry name" value="6-blade_b-propeller_TolB-like"/>
</dbReference>
<accession>A0A832QX13</accession>
<evidence type="ECO:0000259" key="1">
    <source>
        <dbReference type="Pfam" id="PF07995"/>
    </source>
</evidence>
<feature type="domain" description="Glucose/Sorbosone dehydrogenase" evidence="1">
    <location>
        <begin position="19"/>
        <end position="65"/>
    </location>
</feature>
<evidence type="ECO:0000313" key="2">
    <source>
        <dbReference type="EMBL" id="HHW33360.1"/>
    </source>
</evidence>
<sequence length="69" mass="7446">MVGQLRLSSSPRLVAFFATRLRLEGDRVAGEARYLDGAGRVRDIAVAADGAVMLLTDEDNGALLRVSRE</sequence>
<comment type="caution">
    <text evidence="2">The sequence shown here is derived from an EMBL/GenBank/DDBJ whole genome shotgun (WGS) entry which is preliminary data.</text>
</comment>
<organism evidence="2 3">
    <name type="scientific">Paracoccus solventivorans</name>
    <dbReference type="NCBI Taxonomy" id="53463"/>
    <lineage>
        <taxon>Bacteria</taxon>
        <taxon>Pseudomonadati</taxon>
        <taxon>Pseudomonadota</taxon>
        <taxon>Alphaproteobacteria</taxon>
        <taxon>Rhodobacterales</taxon>
        <taxon>Paracoccaceae</taxon>
        <taxon>Paracoccus</taxon>
    </lineage>
</organism>
<dbReference type="Pfam" id="PF07995">
    <property type="entry name" value="GSDH"/>
    <property type="match status" value="1"/>
</dbReference>
<evidence type="ECO:0000313" key="3">
    <source>
        <dbReference type="Proteomes" id="UP000580830"/>
    </source>
</evidence>